<dbReference type="Pfam" id="PF00082">
    <property type="entry name" value="Peptidase_S8"/>
    <property type="match status" value="1"/>
</dbReference>
<keyword evidence="8" id="KW-1185">Reference proteome</keyword>
<dbReference type="PRINTS" id="PR00723">
    <property type="entry name" value="SUBTILISIN"/>
</dbReference>
<evidence type="ECO:0000256" key="4">
    <source>
        <dbReference type="ARBA" id="ARBA00022825"/>
    </source>
</evidence>
<evidence type="ECO:0000256" key="3">
    <source>
        <dbReference type="ARBA" id="ARBA00022801"/>
    </source>
</evidence>
<feature type="active site" description="Charge relay system" evidence="5">
    <location>
        <position position="269"/>
    </location>
</feature>
<keyword evidence="4 5" id="KW-0720">Serine protease</keyword>
<dbReference type="InterPro" id="IPR000209">
    <property type="entry name" value="Peptidase_S8/S53_dom"/>
</dbReference>
<protein>
    <submittedName>
        <fullName evidence="7">S8 family serine peptidase</fullName>
    </submittedName>
</protein>
<feature type="domain" description="Peptidase S8/S53" evidence="6">
    <location>
        <begin position="262"/>
        <end position="605"/>
    </location>
</feature>
<evidence type="ECO:0000256" key="1">
    <source>
        <dbReference type="ARBA" id="ARBA00011073"/>
    </source>
</evidence>
<evidence type="ECO:0000259" key="6">
    <source>
        <dbReference type="Pfam" id="PF00082"/>
    </source>
</evidence>
<comment type="caution">
    <text evidence="7">The sequence shown here is derived from an EMBL/GenBank/DDBJ whole genome shotgun (WGS) entry which is preliminary data.</text>
</comment>
<proteinExistence type="inferred from homology"/>
<evidence type="ECO:0000313" key="7">
    <source>
        <dbReference type="EMBL" id="MBS2213694.1"/>
    </source>
</evidence>
<gene>
    <name evidence="7" type="ORF">KEM09_19955</name>
</gene>
<evidence type="ECO:0000313" key="8">
    <source>
        <dbReference type="Proteomes" id="UP000721861"/>
    </source>
</evidence>
<dbReference type="InterPro" id="IPR050131">
    <property type="entry name" value="Peptidase_S8_subtilisin-like"/>
</dbReference>
<comment type="similarity">
    <text evidence="1 5">Belongs to the peptidase S8 family.</text>
</comment>
<feature type="active site" description="Charge relay system" evidence="5">
    <location>
        <position position="382"/>
    </location>
</feature>
<sequence length="634" mass="70914">MRTVVLFVLILIHIRPFGLLAQDKIVINKAEDLPRHSYELIVDDALIFIQDDQKVLDLAQLIKTDLLNDLDTYEINDNASLRSIYTKLRDIALIENDYKTVIEYIKRERTYSDKESAKLIRAKSMEAIANAMLTNEAKDLEACEKSINLFLNDFFQTINFEVVQEDVEEFKGILEIWSKNIAIAPLKGTVQTALNKNKGNVPQEIAFALIGAYADLNYFFPYKDIIYTNYTSNLEKYGTKAVMADIWTDRNVSLNGSANNHSVTIGIWDTGVDMNAMPENKRWTNTNEKTDNIDNDNNGFIDDVYGIAYDLNGEKSTSILHSQGHNTANKEQSKASLKGLMDIFANISSDEAIALKKEFSSVPPEEFEAYFEQLILYSNYAHGTHVAGIAVDGNPAAKVLSARLTFDHKLMPEMPSEEKTLNWAQMYTETIQYFKTNNVRVVNMSWGIDLNQEFIEPLEMHGYGESDEERKTYGQKLFEIQRKAFMEAVASNPDILFICAAGNSNNDVDFTADFPSSLNYPNLITVGAVDKAGNKTSFTTEGKSVDVYANGYEVESVVPGGDVIAFSGTSMASPQVTNLAAKMLSINPKLSPPEVIDIITSTSSTSEEGIKLIHPKHAIDKARECNVFPLPEMP</sequence>
<dbReference type="InterPro" id="IPR036852">
    <property type="entry name" value="Peptidase_S8/S53_dom_sf"/>
</dbReference>
<dbReference type="PROSITE" id="PS51892">
    <property type="entry name" value="SUBTILASE"/>
    <property type="match status" value="1"/>
</dbReference>
<keyword evidence="3 5" id="KW-0378">Hydrolase</keyword>
<name>A0ABS5KFK9_9BACT</name>
<organism evidence="7 8">
    <name type="scientific">Carboxylicivirga mesophila</name>
    <dbReference type="NCBI Taxonomy" id="1166478"/>
    <lineage>
        <taxon>Bacteria</taxon>
        <taxon>Pseudomonadati</taxon>
        <taxon>Bacteroidota</taxon>
        <taxon>Bacteroidia</taxon>
        <taxon>Marinilabiliales</taxon>
        <taxon>Marinilabiliaceae</taxon>
        <taxon>Carboxylicivirga</taxon>
    </lineage>
</organism>
<dbReference type="EMBL" id="JAGUCN010000032">
    <property type="protein sequence ID" value="MBS2213694.1"/>
    <property type="molecule type" value="Genomic_DNA"/>
</dbReference>
<feature type="active site" description="Charge relay system" evidence="5">
    <location>
        <position position="570"/>
    </location>
</feature>
<dbReference type="RefSeq" id="WP_212231241.1">
    <property type="nucleotide sequence ID" value="NZ_JAGUCN010000032.1"/>
</dbReference>
<evidence type="ECO:0000256" key="2">
    <source>
        <dbReference type="ARBA" id="ARBA00022670"/>
    </source>
</evidence>
<dbReference type="PANTHER" id="PTHR43806">
    <property type="entry name" value="PEPTIDASE S8"/>
    <property type="match status" value="1"/>
</dbReference>
<accession>A0ABS5KFK9</accession>
<evidence type="ECO:0000256" key="5">
    <source>
        <dbReference type="PROSITE-ProRule" id="PRU01240"/>
    </source>
</evidence>
<dbReference type="PANTHER" id="PTHR43806:SF11">
    <property type="entry name" value="CEREVISIN-RELATED"/>
    <property type="match status" value="1"/>
</dbReference>
<dbReference type="Proteomes" id="UP000721861">
    <property type="component" value="Unassembled WGS sequence"/>
</dbReference>
<keyword evidence="2 5" id="KW-0645">Protease</keyword>
<dbReference type="Gene3D" id="3.40.50.200">
    <property type="entry name" value="Peptidase S8/S53 domain"/>
    <property type="match status" value="1"/>
</dbReference>
<dbReference type="InterPro" id="IPR015500">
    <property type="entry name" value="Peptidase_S8_subtilisin-rel"/>
</dbReference>
<reference evidence="7 8" key="1">
    <citation type="journal article" date="2014" name="Int. J. Syst. Evol. Microbiol.">
        <title>Carboxylicivirga gen. nov. in the family Marinilabiliaceae with two novel species, Carboxylicivirga mesophila sp. nov. and Carboxylicivirga taeanensis sp. nov., and reclassification of Cytophaga fermentans as Saccharicrinis fermentans gen. nov., comb. nov.</title>
        <authorList>
            <person name="Yang S.H."/>
            <person name="Seo H.S."/>
            <person name="Woo J.H."/>
            <person name="Oh H.M."/>
            <person name="Jang H."/>
            <person name="Lee J.H."/>
            <person name="Kim S.J."/>
            <person name="Kwon K.K."/>
        </authorList>
    </citation>
    <scope>NUCLEOTIDE SEQUENCE [LARGE SCALE GENOMIC DNA]</scope>
    <source>
        <strain evidence="7 8">JCM 18290</strain>
    </source>
</reference>
<dbReference type="SUPFAM" id="SSF52743">
    <property type="entry name" value="Subtilisin-like"/>
    <property type="match status" value="1"/>
</dbReference>